<evidence type="ECO:0000313" key="1">
    <source>
        <dbReference type="EMBL" id="MDQ0320044.1"/>
    </source>
</evidence>
<proteinExistence type="predicted"/>
<keyword evidence="2" id="KW-1185">Reference proteome</keyword>
<reference evidence="1 2" key="1">
    <citation type="submission" date="2023-07" db="EMBL/GenBank/DDBJ databases">
        <title>Genomic Encyclopedia of Type Strains, Phase IV (KMG-IV): sequencing the most valuable type-strain genomes for metagenomic binning, comparative biology and taxonomic classification.</title>
        <authorList>
            <person name="Goeker M."/>
        </authorList>
    </citation>
    <scope>NUCLEOTIDE SEQUENCE [LARGE SCALE GENOMIC DNA]</scope>
    <source>
        <strain evidence="1 2">DSM 1112</strain>
    </source>
</reference>
<gene>
    <name evidence="1" type="ORF">QO002_002182</name>
</gene>
<comment type="caution">
    <text evidence="1">The sequence shown here is derived from an EMBL/GenBank/DDBJ whole genome shotgun (WGS) entry which is preliminary data.</text>
</comment>
<organism evidence="1 2">
    <name type="scientific">Pararhizobium capsulatum DSM 1112</name>
    <dbReference type="NCBI Taxonomy" id="1121113"/>
    <lineage>
        <taxon>Bacteria</taxon>
        <taxon>Pseudomonadati</taxon>
        <taxon>Pseudomonadota</taxon>
        <taxon>Alphaproteobacteria</taxon>
        <taxon>Hyphomicrobiales</taxon>
        <taxon>Rhizobiaceae</taxon>
        <taxon>Rhizobium/Agrobacterium group</taxon>
        <taxon>Pararhizobium</taxon>
    </lineage>
</organism>
<evidence type="ECO:0000313" key="2">
    <source>
        <dbReference type="Proteomes" id="UP001230207"/>
    </source>
</evidence>
<dbReference type="Proteomes" id="UP001230207">
    <property type="component" value="Unassembled WGS sequence"/>
</dbReference>
<sequence length="80" mass="8711">MSSIGNGGDSGHSIANANVHYAPKCCIGGCEKWGLAGFAASKHVEARWWCWEHYPHKNETPEQREAASIAARLGIEKPPH</sequence>
<accession>A0ABU0BP72</accession>
<dbReference type="EMBL" id="JAUSVF010000001">
    <property type="protein sequence ID" value="MDQ0320044.1"/>
    <property type="molecule type" value="Genomic_DNA"/>
</dbReference>
<protein>
    <submittedName>
        <fullName evidence="1">Uncharacterized protein</fullName>
    </submittedName>
</protein>
<name>A0ABU0BP72_9HYPH</name>